<protein>
    <submittedName>
        <fullName evidence="2">Uncharacterized protein</fullName>
    </submittedName>
</protein>
<feature type="region of interest" description="Disordered" evidence="1">
    <location>
        <begin position="1"/>
        <end position="20"/>
    </location>
</feature>
<feature type="compositionally biased region" description="Basic and acidic residues" evidence="1">
    <location>
        <begin position="1"/>
        <end position="10"/>
    </location>
</feature>
<sequence length="54" mass="6113">MTRLFLERGADSNAASKYGETPLHLALRQDIHGRKWTAGNGDRRNDPDFRTEVA</sequence>
<gene>
    <name evidence="2" type="ORF">FOQG_17185</name>
</gene>
<proteinExistence type="predicted"/>
<dbReference type="Gene3D" id="1.25.40.20">
    <property type="entry name" value="Ankyrin repeat-containing domain"/>
    <property type="match status" value="1"/>
</dbReference>
<keyword evidence="3" id="KW-1185">Reference proteome</keyword>
<dbReference type="Proteomes" id="UP000030663">
    <property type="component" value="Unassembled WGS sequence"/>
</dbReference>
<dbReference type="HOGENOM" id="CLU_3050405_0_0_1"/>
<dbReference type="EMBL" id="JH658544">
    <property type="protein sequence ID" value="EXK78120.1"/>
    <property type="molecule type" value="Genomic_DNA"/>
</dbReference>
<evidence type="ECO:0000313" key="2">
    <source>
        <dbReference type="EMBL" id="EXK78120.1"/>
    </source>
</evidence>
<feature type="compositionally biased region" description="Basic and acidic residues" evidence="1">
    <location>
        <begin position="41"/>
        <end position="54"/>
    </location>
</feature>
<dbReference type="SUPFAM" id="SSF48403">
    <property type="entry name" value="Ankyrin repeat"/>
    <property type="match status" value="1"/>
</dbReference>
<dbReference type="InterPro" id="IPR036770">
    <property type="entry name" value="Ankyrin_rpt-contain_sf"/>
</dbReference>
<accession>X0B7I4</accession>
<evidence type="ECO:0000313" key="3">
    <source>
        <dbReference type="Proteomes" id="UP000030663"/>
    </source>
</evidence>
<reference evidence="2 3" key="1">
    <citation type="submission" date="2011-11" db="EMBL/GenBank/DDBJ databases">
        <title>The Genome Sequence of Fusarium oxysporum PHW815.</title>
        <authorList>
            <consortium name="The Broad Institute Genome Sequencing Platform"/>
            <person name="Ma L.-J."/>
            <person name="Gale L.R."/>
            <person name="Schwartz D.C."/>
            <person name="Zhou S."/>
            <person name="Corby-Kistler H."/>
            <person name="Young S.K."/>
            <person name="Zeng Q."/>
            <person name="Gargeya S."/>
            <person name="Fitzgerald M."/>
            <person name="Haas B."/>
            <person name="Abouelleil A."/>
            <person name="Alvarado L."/>
            <person name="Arachchi H.M."/>
            <person name="Berlin A."/>
            <person name="Brown A."/>
            <person name="Chapman S.B."/>
            <person name="Chen Z."/>
            <person name="Dunbar C."/>
            <person name="Freedman E."/>
            <person name="Gearin G."/>
            <person name="Goldberg J."/>
            <person name="Griggs A."/>
            <person name="Gujja S."/>
            <person name="Heiman D."/>
            <person name="Howarth C."/>
            <person name="Larson L."/>
            <person name="Lui A."/>
            <person name="MacDonald P.J.P."/>
            <person name="Montmayeur A."/>
            <person name="Murphy C."/>
            <person name="Neiman D."/>
            <person name="Pearson M."/>
            <person name="Priest M."/>
            <person name="Roberts A."/>
            <person name="Saif S."/>
            <person name="Shea T."/>
            <person name="Shenoy N."/>
            <person name="Sisk P."/>
            <person name="Stolte C."/>
            <person name="Sykes S."/>
            <person name="Wortman J."/>
            <person name="Nusbaum C."/>
            <person name="Birren B."/>
        </authorList>
    </citation>
    <scope>NUCLEOTIDE SEQUENCE [LARGE SCALE GENOMIC DNA]</scope>
    <source>
        <strain evidence="2 3">54005</strain>
    </source>
</reference>
<name>X0B7I4_FUSOX</name>
<dbReference type="AlphaFoldDB" id="X0B7I4"/>
<organism evidence="2 3">
    <name type="scientific">Fusarium oxysporum f. sp. raphani 54005</name>
    <dbReference type="NCBI Taxonomy" id="1089458"/>
    <lineage>
        <taxon>Eukaryota</taxon>
        <taxon>Fungi</taxon>
        <taxon>Dikarya</taxon>
        <taxon>Ascomycota</taxon>
        <taxon>Pezizomycotina</taxon>
        <taxon>Sordariomycetes</taxon>
        <taxon>Hypocreomycetidae</taxon>
        <taxon>Hypocreales</taxon>
        <taxon>Nectriaceae</taxon>
        <taxon>Fusarium</taxon>
        <taxon>Fusarium oxysporum species complex</taxon>
    </lineage>
</organism>
<evidence type="ECO:0000256" key="1">
    <source>
        <dbReference type="SAM" id="MobiDB-lite"/>
    </source>
</evidence>
<feature type="region of interest" description="Disordered" evidence="1">
    <location>
        <begin position="34"/>
        <end position="54"/>
    </location>
</feature>